<dbReference type="SMART" id="SM00176">
    <property type="entry name" value="RAN"/>
    <property type="match status" value="1"/>
</dbReference>
<dbReference type="GO" id="GO:0005525">
    <property type="term" value="F:GTP binding"/>
    <property type="evidence" value="ECO:0007669"/>
    <property type="project" value="UniProtKB-KW"/>
</dbReference>
<dbReference type="Pfam" id="PF00071">
    <property type="entry name" value="Ras"/>
    <property type="match status" value="1"/>
</dbReference>
<keyword evidence="13" id="KW-1185">Reference proteome</keyword>
<evidence type="ECO:0000256" key="3">
    <source>
        <dbReference type="ARBA" id="ARBA00022475"/>
    </source>
</evidence>
<dbReference type="AlphaFoldDB" id="J9VWW4"/>
<keyword evidence="8" id="KW-0449">Lipoprotein</keyword>
<proteinExistence type="inferred from homology"/>
<dbReference type="GO" id="GO:0003924">
    <property type="term" value="F:GTPase activity"/>
    <property type="evidence" value="ECO:0007669"/>
    <property type="project" value="InterPro"/>
</dbReference>
<dbReference type="FunFam" id="3.40.50.300:FF:000080">
    <property type="entry name" value="Ras-like GTPase Ras1"/>
    <property type="match status" value="1"/>
</dbReference>
<dbReference type="Gene3D" id="3.40.50.300">
    <property type="entry name" value="P-loop containing nucleotide triphosphate hydrolases"/>
    <property type="match status" value="1"/>
</dbReference>
<dbReference type="InterPro" id="IPR005225">
    <property type="entry name" value="Small_GTP-bd"/>
</dbReference>
<evidence type="ECO:0000256" key="6">
    <source>
        <dbReference type="ARBA" id="ARBA00023134"/>
    </source>
</evidence>
<evidence type="ECO:0000256" key="7">
    <source>
        <dbReference type="ARBA" id="ARBA00023136"/>
    </source>
</evidence>
<dbReference type="InterPro" id="IPR020849">
    <property type="entry name" value="Small_GTPase_Ras-type"/>
</dbReference>
<evidence type="ECO:0000256" key="8">
    <source>
        <dbReference type="ARBA" id="ARBA00023288"/>
    </source>
</evidence>
<dbReference type="InterPro" id="IPR027417">
    <property type="entry name" value="P-loop_NTPase"/>
</dbReference>
<name>J9VWW4_CRYN9</name>
<dbReference type="PANTHER" id="PTHR24070">
    <property type="entry name" value="RAS, DI-RAS, AND RHEB FAMILY MEMBERS OF SMALL GTPASE SUPERFAMILY"/>
    <property type="match status" value="1"/>
</dbReference>
<dbReference type="VEuPathDB" id="FungiDB:CNAG_01672"/>
<evidence type="ECO:0000256" key="1">
    <source>
        <dbReference type="ARBA" id="ARBA00004342"/>
    </source>
</evidence>
<keyword evidence="5" id="KW-0547">Nucleotide-binding</keyword>
<gene>
    <name evidence="12" type="ORF">CNAG_01672</name>
</gene>
<evidence type="ECO:0000256" key="11">
    <source>
        <dbReference type="SAM" id="MobiDB-lite"/>
    </source>
</evidence>
<dbReference type="EMBL" id="CP003830">
    <property type="protein sequence ID" value="AFR97876.2"/>
    <property type="molecule type" value="Genomic_DNA"/>
</dbReference>
<dbReference type="GO" id="GO:0007165">
    <property type="term" value="P:signal transduction"/>
    <property type="evidence" value="ECO:0007669"/>
    <property type="project" value="InterPro"/>
</dbReference>
<comment type="similarity">
    <text evidence="2">Belongs to the small GTPase superfamily. Ras family.</text>
</comment>
<comment type="subcellular location">
    <subcellularLocation>
        <location evidence="1">Cell membrane</location>
        <topology evidence="1">Lipid-anchor</topology>
        <orientation evidence="1">Cytoplasmic side</orientation>
    </subcellularLocation>
</comment>
<dbReference type="SMART" id="SM00173">
    <property type="entry name" value="RAS"/>
    <property type="match status" value="1"/>
</dbReference>
<dbReference type="PROSITE" id="PS51421">
    <property type="entry name" value="RAS"/>
    <property type="match status" value="1"/>
</dbReference>
<dbReference type="PROSITE" id="PS51420">
    <property type="entry name" value="RHO"/>
    <property type="match status" value="1"/>
</dbReference>
<dbReference type="RefSeq" id="XP_012052413.1">
    <property type="nucleotide sequence ID" value="XM_012197023.1"/>
</dbReference>
<dbReference type="SUPFAM" id="SSF52540">
    <property type="entry name" value="P-loop containing nucleoside triphosphate hydrolases"/>
    <property type="match status" value="1"/>
</dbReference>
<evidence type="ECO:0000256" key="2">
    <source>
        <dbReference type="ARBA" id="ARBA00008344"/>
    </source>
</evidence>
<feature type="region of interest" description="Disordered" evidence="11">
    <location>
        <begin position="190"/>
        <end position="235"/>
    </location>
</feature>
<dbReference type="HOGENOM" id="CLU_041217_9_8_1"/>
<protein>
    <recommendedName>
        <fullName evidence="10">Ras-like protein</fullName>
    </recommendedName>
</protein>
<evidence type="ECO:0000256" key="9">
    <source>
        <dbReference type="ARBA" id="ARBA00023289"/>
    </source>
</evidence>
<evidence type="ECO:0000313" key="13">
    <source>
        <dbReference type="Proteomes" id="UP000010091"/>
    </source>
</evidence>
<keyword evidence="6" id="KW-0342">GTP-binding</keyword>
<keyword evidence="3" id="KW-1003">Cell membrane</keyword>
<dbReference type="OrthoDB" id="5976022at2759"/>
<accession>J9VWW4</accession>
<dbReference type="InterPro" id="IPR001806">
    <property type="entry name" value="Small_GTPase"/>
</dbReference>
<keyword evidence="7" id="KW-0472">Membrane</keyword>
<evidence type="ECO:0000256" key="10">
    <source>
        <dbReference type="ARBA" id="ARBA00069438"/>
    </source>
</evidence>
<dbReference type="SMART" id="SM00174">
    <property type="entry name" value="RHO"/>
    <property type="match status" value="1"/>
</dbReference>
<dbReference type="PRINTS" id="PR00449">
    <property type="entry name" value="RASTRNSFRMNG"/>
</dbReference>
<sequence>MSGNGHYRRDQRLVVVGCGGVGKTAITIRFMTSQFYDQEYNPTIEDSYRKQVVVDNEATTLEILDTAGQEEYAAMADQWYTFGSGFLLVYSLTDRSSFEEIQNFHREILRVKDRDYVPCVIICNKCDLQKYRSVGQLEGRELARSVHAPFIECSAAERVNVDVAFNELVKLVRKDERRISLAAQKLLEGPFLSPPQPPRPKKIKQINEKDKSSHNRRQRGKNSDDVPFCNDCTVM</sequence>
<dbReference type="CDD" id="cd00876">
    <property type="entry name" value="Ras"/>
    <property type="match status" value="1"/>
</dbReference>
<dbReference type="SMART" id="SM00175">
    <property type="entry name" value="RAB"/>
    <property type="match status" value="1"/>
</dbReference>
<dbReference type="NCBIfam" id="TIGR00231">
    <property type="entry name" value="small_GTP"/>
    <property type="match status" value="1"/>
</dbReference>
<dbReference type="KEGG" id="cng:CNAG_01672"/>
<reference evidence="12 13" key="1">
    <citation type="journal article" date="2014" name="PLoS Genet.">
        <title>Analysis of the genome and transcriptome of Cryptococcus neoformans var. grubii reveals complex RNA expression and microevolution leading to virulence attenuation.</title>
        <authorList>
            <person name="Janbon G."/>
            <person name="Ormerod K.L."/>
            <person name="Paulet D."/>
            <person name="Byrnes E.J.III."/>
            <person name="Yadav V."/>
            <person name="Chatterjee G."/>
            <person name="Mullapudi N."/>
            <person name="Hon C.C."/>
            <person name="Billmyre R.B."/>
            <person name="Brunel F."/>
            <person name="Bahn Y.S."/>
            <person name="Chen W."/>
            <person name="Chen Y."/>
            <person name="Chow E.W."/>
            <person name="Coppee J.Y."/>
            <person name="Floyd-Averette A."/>
            <person name="Gaillardin C."/>
            <person name="Gerik K.J."/>
            <person name="Goldberg J."/>
            <person name="Gonzalez-Hilarion S."/>
            <person name="Gujja S."/>
            <person name="Hamlin J.L."/>
            <person name="Hsueh Y.P."/>
            <person name="Ianiri G."/>
            <person name="Jones S."/>
            <person name="Kodira C.D."/>
            <person name="Kozubowski L."/>
            <person name="Lam W."/>
            <person name="Marra M."/>
            <person name="Mesner L.D."/>
            <person name="Mieczkowski P.A."/>
            <person name="Moyrand F."/>
            <person name="Nielsen K."/>
            <person name="Proux C."/>
            <person name="Rossignol T."/>
            <person name="Schein J.E."/>
            <person name="Sun S."/>
            <person name="Wollschlaeger C."/>
            <person name="Wood I.A."/>
            <person name="Zeng Q."/>
            <person name="Neuveglise C."/>
            <person name="Newlon C.S."/>
            <person name="Perfect J.R."/>
            <person name="Lodge J.K."/>
            <person name="Idnurm A."/>
            <person name="Stajich J.E."/>
            <person name="Kronstad J.W."/>
            <person name="Sanyal K."/>
            <person name="Heitman J."/>
            <person name="Fraser J.A."/>
            <person name="Cuomo C.A."/>
            <person name="Dietrich F.S."/>
        </authorList>
    </citation>
    <scope>NUCLEOTIDE SEQUENCE [LARGE SCALE GENOMIC DNA]</scope>
    <source>
        <strain evidence="13">H99 / ATCC 208821 / CBS 10515 / FGSC 9487</strain>
    </source>
</reference>
<dbReference type="GeneID" id="23885366"/>
<dbReference type="PROSITE" id="PS51419">
    <property type="entry name" value="RAB"/>
    <property type="match status" value="1"/>
</dbReference>
<dbReference type="GO" id="GO:0005886">
    <property type="term" value="C:plasma membrane"/>
    <property type="evidence" value="ECO:0007669"/>
    <property type="project" value="UniProtKB-SubCell"/>
</dbReference>
<keyword evidence="4" id="KW-0488">Methylation</keyword>
<evidence type="ECO:0000313" key="12">
    <source>
        <dbReference type="EMBL" id="AFR97876.2"/>
    </source>
</evidence>
<dbReference type="Proteomes" id="UP000010091">
    <property type="component" value="Chromosome 11"/>
</dbReference>
<organism evidence="12 13">
    <name type="scientific">Cryptococcus neoformans (strain H99 / ATCC 208821 / CBS 10515 / FGSC 9487)</name>
    <name type="common">Cryptococcus neoformans var. grubii serotype A</name>
    <dbReference type="NCBI Taxonomy" id="235443"/>
    <lineage>
        <taxon>Eukaryota</taxon>
        <taxon>Fungi</taxon>
        <taxon>Dikarya</taxon>
        <taxon>Basidiomycota</taxon>
        <taxon>Agaricomycotina</taxon>
        <taxon>Tremellomycetes</taxon>
        <taxon>Tremellales</taxon>
        <taxon>Cryptococcaceae</taxon>
        <taxon>Cryptococcus</taxon>
        <taxon>Cryptococcus neoformans species complex</taxon>
    </lineage>
</organism>
<evidence type="ECO:0000256" key="4">
    <source>
        <dbReference type="ARBA" id="ARBA00022481"/>
    </source>
</evidence>
<keyword evidence="9" id="KW-0636">Prenylation</keyword>
<evidence type="ECO:0000256" key="5">
    <source>
        <dbReference type="ARBA" id="ARBA00022741"/>
    </source>
</evidence>